<comment type="caution">
    <text evidence="2">The sequence shown here is derived from an EMBL/GenBank/DDBJ whole genome shotgun (WGS) entry which is preliminary data.</text>
</comment>
<dbReference type="Pfam" id="PF11276">
    <property type="entry name" value="DUF3078"/>
    <property type="match status" value="1"/>
</dbReference>
<feature type="signal peptide" evidence="1">
    <location>
        <begin position="1"/>
        <end position="21"/>
    </location>
</feature>
<dbReference type="InterPro" id="IPR021428">
    <property type="entry name" value="DUF3078"/>
</dbReference>
<proteinExistence type="predicted"/>
<gene>
    <name evidence="2" type="ORF">HDE68_000215</name>
</gene>
<dbReference type="RefSeq" id="WP_183878065.1">
    <property type="nucleotide sequence ID" value="NZ_JACHCE010000001.1"/>
</dbReference>
<evidence type="ECO:0000313" key="3">
    <source>
        <dbReference type="Proteomes" id="UP000537204"/>
    </source>
</evidence>
<evidence type="ECO:0008006" key="4">
    <source>
        <dbReference type="Google" id="ProtNLM"/>
    </source>
</evidence>
<evidence type="ECO:0000256" key="1">
    <source>
        <dbReference type="SAM" id="SignalP"/>
    </source>
</evidence>
<reference evidence="2 3" key="1">
    <citation type="submission" date="2020-08" db="EMBL/GenBank/DDBJ databases">
        <title>Genomic Encyclopedia of Type Strains, Phase IV (KMG-V): Genome sequencing to study the core and pangenomes of soil and plant-associated prokaryotes.</title>
        <authorList>
            <person name="Whitman W."/>
        </authorList>
    </citation>
    <scope>NUCLEOTIDE SEQUENCE [LARGE SCALE GENOMIC DNA]</scope>
    <source>
        <strain evidence="2 3">S3M1</strain>
    </source>
</reference>
<dbReference type="AlphaFoldDB" id="A0A7W9DYA2"/>
<evidence type="ECO:0000313" key="2">
    <source>
        <dbReference type="EMBL" id="MBB5634330.1"/>
    </source>
</evidence>
<dbReference type="EMBL" id="JACHCE010000001">
    <property type="protein sequence ID" value="MBB5634330.1"/>
    <property type="molecule type" value="Genomic_DNA"/>
</dbReference>
<dbReference type="Proteomes" id="UP000537204">
    <property type="component" value="Unassembled WGS sequence"/>
</dbReference>
<sequence>MKKLILSLTLTAISLIGYAQVAPKADTTKTWTIHGENTLLINQSSFSNWSSGGVNSVAGNILFNYDFNYKKNVWSWDNKVILGYGLSKQQNVGTRKNDDRIILNSLLGRQASKYWLYTFYANFQTQFAKGYNYSTTPQSLISTFLAPAYLTFGPGFAYKRSDNFRINISPAAARVIIVQNDTLSKYGAFGVDPYKKSKFQFGASLDAYYKVNLLENISLENTLKLYSDYLDKPGNIYTDYTANLFMKVNKFVTVNAGVQLIYDDKTKIPYVDNGVDKTKKALQVKQIFGAGVTYKF</sequence>
<name>A0A7W9DYA2_9SPHI</name>
<organism evidence="2 3">
    <name type="scientific">Pedobacter cryoconitis</name>
    <dbReference type="NCBI Taxonomy" id="188932"/>
    <lineage>
        <taxon>Bacteria</taxon>
        <taxon>Pseudomonadati</taxon>
        <taxon>Bacteroidota</taxon>
        <taxon>Sphingobacteriia</taxon>
        <taxon>Sphingobacteriales</taxon>
        <taxon>Sphingobacteriaceae</taxon>
        <taxon>Pedobacter</taxon>
    </lineage>
</organism>
<accession>A0A7W9DYA2</accession>
<feature type="chain" id="PRO_5030870997" description="DUF3078 domain-containing protein" evidence="1">
    <location>
        <begin position="22"/>
        <end position="296"/>
    </location>
</feature>
<keyword evidence="1" id="KW-0732">Signal</keyword>
<protein>
    <recommendedName>
        <fullName evidence="4">DUF3078 domain-containing protein</fullName>
    </recommendedName>
</protein>